<comment type="caution">
    <text evidence="3">The sequence shown here is derived from an EMBL/GenBank/DDBJ whole genome shotgun (WGS) entry which is preliminary data.</text>
</comment>
<keyword evidence="1" id="KW-0472">Membrane</keyword>
<feature type="transmembrane region" description="Helical" evidence="1">
    <location>
        <begin position="7"/>
        <end position="25"/>
    </location>
</feature>
<evidence type="ECO:0000313" key="2">
    <source>
        <dbReference type="EMBL" id="NDV60827.1"/>
    </source>
</evidence>
<evidence type="ECO:0000313" key="4">
    <source>
        <dbReference type="Proteomes" id="UP000478417"/>
    </source>
</evidence>
<dbReference type="AlphaFoldDB" id="A0A6B2M0N5"/>
<evidence type="ECO:0000256" key="1">
    <source>
        <dbReference type="SAM" id="Phobius"/>
    </source>
</evidence>
<organism evidence="3 4">
    <name type="scientific">Oceanipulchritudo coccoides</name>
    <dbReference type="NCBI Taxonomy" id="2706888"/>
    <lineage>
        <taxon>Bacteria</taxon>
        <taxon>Pseudomonadati</taxon>
        <taxon>Verrucomicrobiota</taxon>
        <taxon>Opitutia</taxon>
        <taxon>Puniceicoccales</taxon>
        <taxon>Oceanipulchritudinaceae</taxon>
        <taxon>Oceanipulchritudo</taxon>
    </lineage>
</organism>
<protein>
    <submittedName>
        <fullName evidence="3">Uncharacterized protein</fullName>
    </submittedName>
</protein>
<keyword evidence="4" id="KW-1185">Reference proteome</keyword>
<dbReference type="EMBL" id="JAAGNX010000002">
    <property type="protein sequence ID" value="NDV61916.1"/>
    <property type="molecule type" value="Genomic_DNA"/>
</dbReference>
<reference evidence="3 4" key="1">
    <citation type="submission" date="2020-02" db="EMBL/GenBank/DDBJ databases">
        <title>Albibacoteraceae fam. nov., the first described family within the subdivision 4 Verrucomicrobia.</title>
        <authorList>
            <person name="Xi F."/>
        </authorList>
    </citation>
    <scope>NUCLEOTIDE SEQUENCE [LARGE SCALE GENOMIC DNA]</scope>
    <source>
        <strain evidence="3 4">CK1056</strain>
    </source>
</reference>
<proteinExistence type="predicted"/>
<dbReference type="RefSeq" id="WP_163961200.1">
    <property type="nucleotide sequence ID" value="NZ_JAAGNX010000001.1"/>
</dbReference>
<dbReference type="Proteomes" id="UP000478417">
    <property type="component" value="Unassembled WGS sequence"/>
</dbReference>
<sequence>MKKAKSFTFPVLVILLLATPGFILVSLQDEDFSYGKLFGAVILFLLLLVMPFFVIEKMNKNREKVKGAQPVAGGNAAR</sequence>
<keyword evidence="1" id="KW-0812">Transmembrane</keyword>
<accession>A0A6B2M0N5</accession>
<dbReference type="EMBL" id="JAAGNX010000001">
    <property type="protein sequence ID" value="NDV60827.1"/>
    <property type="molecule type" value="Genomic_DNA"/>
</dbReference>
<keyword evidence="1" id="KW-1133">Transmembrane helix</keyword>
<evidence type="ECO:0000313" key="3">
    <source>
        <dbReference type="EMBL" id="NDV61916.1"/>
    </source>
</evidence>
<name>A0A6B2M0N5_9BACT</name>
<feature type="transmembrane region" description="Helical" evidence="1">
    <location>
        <begin position="37"/>
        <end position="55"/>
    </location>
</feature>
<gene>
    <name evidence="2" type="ORF">G0Q06_00005</name>
    <name evidence="3" type="ORF">G0Q06_05590</name>
</gene>